<organism evidence="2 3">
    <name type="scientific">Sphingobium fuliginis (strain ATCC 27551)</name>
    <dbReference type="NCBI Taxonomy" id="336203"/>
    <lineage>
        <taxon>Bacteria</taxon>
        <taxon>Pseudomonadati</taxon>
        <taxon>Pseudomonadota</taxon>
        <taxon>Alphaproteobacteria</taxon>
        <taxon>Sphingomonadales</taxon>
        <taxon>Sphingomonadaceae</taxon>
        <taxon>Sphingobium</taxon>
    </lineage>
</organism>
<dbReference type="Proteomes" id="UP000628109">
    <property type="component" value="Unassembled WGS sequence"/>
</dbReference>
<dbReference type="RefSeq" id="WP_229742631.1">
    <property type="nucleotide sequence ID" value="NZ_BMDU01000005.1"/>
</dbReference>
<feature type="transmembrane region" description="Helical" evidence="1">
    <location>
        <begin position="51"/>
        <end position="74"/>
    </location>
</feature>
<sequence length="455" mass="49056">MPPGSALARMEGSARILALIKLANVGLTLIWGFAVTYVFVRALPLREFQSFLLLVAFGNFTISAEFGLTSIVYARLRRHWLGNLGSGNLGSGNLGPANLGPGQDGAGGFRLEEMGVLFLFLGLLIVGGLAILSVSLAAGGLRTGMPLLFLLFFLSACLNLPALLAKRALAAVDGNFLWEALDCLRRVMTIALLLFILQGLDPRVSVALQLCVSAAVIGYAIALVHRRLGMEARHWLSFRVGGGHVRRHYLRDIGASAAFTISEILAYNAPYFTIAAATHDARPMLIFDFFFKMSRSLSMLVRATVEAALPRITRAFHAGDGVRLRQLMVRALGAALFFAVAASAALLLLGEWLFAKLFDGRAAIDRIDLLLIGGALLALALICVSVYVQGALGRFTLLLGRSLPFLAGSLLSVPLARIFAPERFDLLFLILYTLTLFAAAFIHGLSLRQLMGKRA</sequence>
<feature type="transmembrane region" description="Helical" evidence="1">
    <location>
        <begin position="176"/>
        <end position="200"/>
    </location>
</feature>
<gene>
    <name evidence="2" type="ORF">GCM10019071_24130</name>
</gene>
<keyword evidence="1" id="KW-0812">Transmembrane</keyword>
<feature type="transmembrane region" description="Helical" evidence="1">
    <location>
        <begin position="116"/>
        <end position="138"/>
    </location>
</feature>
<evidence type="ECO:0000313" key="3">
    <source>
        <dbReference type="Proteomes" id="UP000628109"/>
    </source>
</evidence>
<name>A0ABQ1EYM9_SPHSA</name>
<feature type="transmembrane region" description="Helical" evidence="1">
    <location>
        <begin position="426"/>
        <end position="447"/>
    </location>
</feature>
<comment type="caution">
    <text evidence="2">The sequence shown here is derived from an EMBL/GenBank/DDBJ whole genome shotgun (WGS) entry which is preliminary data.</text>
</comment>
<keyword evidence="1" id="KW-0472">Membrane</keyword>
<feature type="transmembrane region" description="Helical" evidence="1">
    <location>
        <begin position="144"/>
        <end position="164"/>
    </location>
</feature>
<feature type="transmembrane region" description="Helical" evidence="1">
    <location>
        <begin position="369"/>
        <end position="390"/>
    </location>
</feature>
<protein>
    <recommendedName>
        <fullName evidence="4">Polysaccharide biosynthesis protein</fullName>
    </recommendedName>
</protein>
<keyword evidence="3" id="KW-1185">Reference proteome</keyword>
<dbReference type="EMBL" id="BMDU01000005">
    <property type="protein sequence ID" value="GFZ93182.1"/>
    <property type="molecule type" value="Genomic_DNA"/>
</dbReference>
<proteinExistence type="predicted"/>
<feature type="transmembrane region" description="Helical" evidence="1">
    <location>
        <begin position="402"/>
        <end position="420"/>
    </location>
</feature>
<evidence type="ECO:0008006" key="4">
    <source>
        <dbReference type="Google" id="ProtNLM"/>
    </source>
</evidence>
<feature type="transmembrane region" description="Helical" evidence="1">
    <location>
        <begin position="16"/>
        <end position="39"/>
    </location>
</feature>
<reference evidence="3" key="1">
    <citation type="journal article" date="2019" name="Int. J. Syst. Evol. Microbiol.">
        <title>The Global Catalogue of Microorganisms (GCM) 10K type strain sequencing project: providing services to taxonomists for standard genome sequencing and annotation.</title>
        <authorList>
            <consortium name="The Broad Institute Genomics Platform"/>
            <consortium name="The Broad Institute Genome Sequencing Center for Infectious Disease"/>
            <person name="Wu L."/>
            <person name="Ma J."/>
        </authorList>
    </citation>
    <scope>NUCLEOTIDE SEQUENCE [LARGE SCALE GENOMIC DNA]</scope>
    <source>
        <strain evidence="3">CCM 7327</strain>
    </source>
</reference>
<feature type="transmembrane region" description="Helical" evidence="1">
    <location>
        <begin position="327"/>
        <end position="349"/>
    </location>
</feature>
<evidence type="ECO:0000256" key="1">
    <source>
        <dbReference type="SAM" id="Phobius"/>
    </source>
</evidence>
<evidence type="ECO:0000313" key="2">
    <source>
        <dbReference type="EMBL" id="GFZ93182.1"/>
    </source>
</evidence>
<keyword evidence="1" id="KW-1133">Transmembrane helix</keyword>
<feature type="transmembrane region" description="Helical" evidence="1">
    <location>
        <begin position="206"/>
        <end position="224"/>
    </location>
</feature>
<accession>A0ABQ1EYM9</accession>